<proteinExistence type="predicted"/>
<accession>A0AAW2DMH6</accession>
<evidence type="ECO:0000313" key="2">
    <source>
        <dbReference type="Proteomes" id="UP001459277"/>
    </source>
</evidence>
<reference evidence="1 2" key="1">
    <citation type="submission" date="2024-01" db="EMBL/GenBank/DDBJ databases">
        <title>A telomere-to-telomere, gap-free genome of sweet tea (Lithocarpus litseifolius).</title>
        <authorList>
            <person name="Zhou J."/>
        </authorList>
    </citation>
    <scope>NUCLEOTIDE SEQUENCE [LARGE SCALE GENOMIC DNA]</scope>
    <source>
        <strain evidence="1">Zhou-2022a</strain>
        <tissue evidence="1">Leaf</tissue>
    </source>
</reference>
<dbReference type="Proteomes" id="UP001459277">
    <property type="component" value="Unassembled WGS sequence"/>
</dbReference>
<evidence type="ECO:0000313" key="1">
    <source>
        <dbReference type="EMBL" id="KAL0010873.1"/>
    </source>
</evidence>
<organism evidence="1 2">
    <name type="scientific">Lithocarpus litseifolius</name>
    <dbReference type="NCBI Taxonomy" id="425828"/>
    <lineage>
        <taxon>Eukaryota</taxon>
        <taxon>Viridiplantae</taxon>
        <taxon>Streptophyta</taxon>
        <taxon>Embryophyta</taxon>
        <taxon>Tracheophyta</taxon>
        <taxon>Spermatophyta</taxon>
        <taxon>Magnoliopsida</taxon>
        <taxon>eudicotyledons</taxon>
        <taxon>Gunneridae</taxon>
        <taxon>Pentapetalae</taxon>
        <taxon>rosids</taxon>
        <taxon>fabids</taxon>
        <taxon>Fagales</taxon>
        <taxon>Fagaceae</taxon>
        <taxon>Lithocarpus</taxon>
    </lineage>
</organism>
<name>A0AAW2DMH6_9ROSI</name>
<gene>
    <name evidence="1" type="ORF">SO802_005981</name>
</gene>
<protein>
    <submittedName>
        <fullName evidence="1">Uncharacterized protein</fullName>
    </submittedName>
</protein>
<keyword evidence="2" id="KW-1185">Reference proteome</keyword>
<dbReference type="AlphaFoldDB" id="A0AAW2DMH6"/>
<sequence>MEGMAIKLWHTLRYYGIKENKFSSIRGLSLNSKGFFSGIIAPSKSRKHVPTPIWIQEKGKRLIKIKDTHQEETITTSVEDSMAQKILKALDENGEALKKMGGRLIRLEESKLKKSTHVEIHDDEEEVEEWDKKDKVEYERNKQFEKITVETIAMREKMEKMQLAFRKAQRKDDYLYNMGEVSSKAHIALSPKFKIFDVENFDETGNLK</sequence>
<dbReference type="EMBL" id="JAZDWU010000002">
    <property type="protein sequence ID" value="KAL0010873.1"/>
    <property type="molecule type" value="Genomic_DNA"/>
</dbReference>
<comment type="caution">
    <text evidence="1">The sequence shown here is derived from an EMBL/GenBank/DDBJ whole genome shotgun (WGS) entry which is preliminary data.</text>
</comment>